<dbReference type="PANTHER" id="PTHR42059:SF1">
    <property type="entry name" value="TNT DOMAIN-CONTAINING PROTEIN"/>
    <property type="match status" value="1"/>
</dbReference>
<reference evidence="3" key="1">
    <citation type="submission" date="2023-07" db="EMBL/GenBank/DDBJ databases">
        <title>Sequencing the genomes of 1000 actinobacteria strains.</title>
        <authorList>
            <person name="Klenk H.-P."/>
        </authorList>
    </citation>
    <scope>NUCLEOTIDE SEQUENCE</scope>
    <source>
        <strain evidence="3">DSM 45977</strain>
    </source>
</reference>
<sequence>MLHQFPIGHMPVAASRPSKQWSVPEVGDARASPPCFPPRDHPRSDLIVDTGAFARVRTGATGAGSSRRNPPPEGSRQVPGGLVAEYDPLGQLDEIEWERAYVARAGPYGDGRSYVWPASADVPEGGVQPGAAVVLDPGTVVDRIGDDAGRALAAAGTAFALRCLPPEHLDRGYHRYRVLLPLPVWQAITAPWFAQPGGGLRYRTIYAIAELVAMGYLTELPAEQSAEEARTSKASTLRIGTERAEGTGPDEKPSRETPADVQQETQ</sequence>
<dbReference type="RefSeq" id="WP_310271599.1">
    <property type="nucleotide sequence ID" value="NZ_JAVDXW010000001.1"/>
</dbReference>
<dbReference type="EMBL" id="JAVDXW010000001">
    <property type="protein sequence ID" value="MDR7301326.1"/>
    <property type="molecule type" value="Genomic_DNA"/>
</dbReference>
<accession>A0AAE3ZAI6</accession>
<feature type="region of interest" description="Disordered" evidence="1">
    <location>
        <begin position="1"/>
        <end position="44"/>
    </location>
</feature>
<evidence type="ECO:0000313" key="4">
    <source>
        <dbReference type="Proteomes" id="UP001180845"/>
    </source>
</evidence>
<dbReference type="InterPro" id="IPR025331">
    <property type="entry name" value="TNT"/>
</dbReference>
<dbReference type="Pfam" id="PF14021">
    <property type="entry name" value="TNT"/>
    <property type="match status" value="1"/>
</dbReference>
<dbReference type="AlphaFoldDB" id="A0AAE3ZAI6"/>
<protein>
    <recommendedName>
        <fullName evidence="2">TNT domain-containing protein</fullName>
    </recommendedName>
</protein>
<evidence type="ECO:0000256" key="1">
    <source>
        <dbReference type="SAM" id="MobiDB-lite"/>
    </source>
</evidence>
<evidence type="ECO:0000259" key="2">
    <source>
        <dbReference type="Pfam" id="PF14021"/>
    </source>
</evidence>
<feature type="compositionally biased region" description="Basic and acidic residues" evidence="1">
    <location>
        <begin position="240"/>
        <end position="258"/>
    </location>
</feature>
<dbReference type="GO" id="GO:0050135">
    <property type="term" value="F:NADP+ nucleosidase activity"/>
    <property type="evidence" value="ECO:0007669"/>
    <property type="project" value="InterPro"/>
</dbReference>
<feature type="region of interest" description="Disordered" evidence="1">
    <location>
        <begin position="225"/>
        <end position="266"/>
    </location>
</feature>
<gene>
    <name evidence="3" type="ORF">JOF55_001507</name>
</gene>
<dbReference type="PANTHER" id="PTHR42059">
    <property type="entry name" value="TNT DOMAIN-CONTAINING PROTEIN"/>
    <property type="match status" value="1"/>
</dbReference>
<evidence type="ECO:0000313" key="3">
    <source>
        <dbReference type="EMBL" id="MDR7301326.1"/>
    </source>
</evidence>
<feature type="domain" description="TNT" evidence="2">
    <location>
        <begin position="135"/>
        <end position="219"/>
    </location>
</feature>
<proteinExistence type="predicted"/>
<organism evidence="3 4">
    <name type="scientific">Haloactinomyces albus</name>
    <dbReference type="NCBI Taxonomy" id="1352928"/>
    <lineage>
        <taxon>Bacteria</taxon>
        <taxon>Bacillati</taxon>
        <taxon>Actinomycetota</taxon>
        <taxon>Actinomycetes</taxon>
        <taxon>Actinopolysporales</taxon>
        <taxon>Actinopolysporaceae</taxon>
        <taxon>Haloactinomyces</taxon>
    </lineage>
</organism>
<comment type="caution">
    <text evidence="3">The sequence shown here is derived from an EMBL/GenBank/DDBJ whole genome shotgun (WGS) entry which is preliminary data.</text>
</comment>
<name>A0AAE3ZAI6_9ACTN</name>
<keyword evidence="4" id="KW-1185">Reference proteome</keyword>
<dbReference type="Proteomes" id="UP001180845">
    <property type="component" value="Unassembled WGS sequence"/>
</dbReference>
<dbReference type="InterPro" id="IPR053024">
    <property type="entry name" value="Fungal_surface_NADase"/>
</dbReference>
<feature type="region of interest" description="Disordered" evidence="1">
    <location>
        <begin position="60"/>
        <end position="80"/>
    </location>
</feature>